<proteinExistence type="predicted"/>
<comment type="caution">
    <text evidence="1">The sequence shown here is derived from an EMBL/GenBank/DDBJ whole genome shotgun (WGS) entry which is preliminary data.</text>
</comment>
<sequence length="361" mass="40972">MPTCISIDNCVCHFSPLRSEPPVLLKEGQVVKVDLGAHVDGYIATAAHTVDNKVTGKKANVIVSAYNVMEMVLRMLKPEKNFKNVEISEKMGKLAKIYETTPIENMLSHNIERFKPVGDKQIIQNPGDEQKSKSEKCTFETFEVYTIDVLISTGEGKSKTLDARTTIFKKTDDMVYNLKLKASRSFFHEAQQKFGSMPFSIRDFEDEKVAKVGSTECAKHDLMQPYPVLYEKEGDYVAQFKCTAIIMPNGIYKITGIPLDNAILKCDVKIDNNEFLGLLNEPLKPKKKKGGGGEKEKEINNKEAENNLVKEKKKEEEVEKVETKKEEKKEDKKENKGEKLEVKKEMPKKKNVENKQKKKEG</sequence>
<evidence type="ECO:0000313" key="1">
    <source>
        <dbReference type="EMBL" id="CAK5012731.1"/>
    </source>
</evidence>
<dbReference type="Proteomes" id="UP001497535">
    <property type="component" value="Unassembled WGS sequence"/>
</dbReference>
<evidence type="ECO:0000313" key="2">
    <source>
        <dbReference type="Proteomes" id="UP001497535"/>
    </source>
</evidence>
<accession>A0ACB0XQH4</accession>
<protein>
    <submittedName>
        <fullName evidence="1">Uncharacterized protein</fullName>
    </submittedName>
</protein>
<dbReference type="EMBL" id="CAVMJV010000002">
    <property type="protein sequence ID" value="CAK5012731.1"/>
    <property type="molecule type" value="Genomic_DNA"/>
</dbReference>
<reference evidence="1" key="1">
    <citation type="submission" date="2023-11" db="EMBL/GenBank/DDBJ databases">
        <authorList>
            <person name="Poullet M."/>
        </authorList>
    </citation>
    <scope>NUCLEOTIDE SEQUENCE</scope>
    <source>
        <strain evidence="1">E1834</strain>
    </source>
</reference>
<organism evidence="1 2">
    <name type="scientific">Meloidogyne enterolobii</name>
    <name type="common">Root-knot nematode worm</name>
    <name type="synonym">Meloidogyne mayaguensis</name>
    <dbReference type="NCBI Taxonomy" id="390850"/>
    <lineage>
        <taxon>Eukaryota</taxon>
        <taxon>Metazoa</taxon>
        <taxon>Ecdysozoa</taxon>
        <taxon>Nematoda</taxon>
        <taxon>Chromadorea</taxon>
        <taxon>Rhabditida</taxon>
        <taxon>Tylenchina</taxon>
        <taxon>Tylenchomorpha</taxon>
        <taxon>Tylenchoidea</taxon>
        <taxon>Meloidogynidae</taxon>
        <taxon>Meloidogyninae</taxon>
        <taxon>Meloidogyne</taxon>
    </lineage>
</organism>
<gene>
    <name evidence="1" type="ORF">MENTE1834_LOCUS2208</name>
</gene>
<keyword evidence="2" id="KW-1185">Reference proteome</keyword>
<name>A0ACB0XQH4_MELEN</name>